<accession>A0A2M4D5Y5</accession>
<dbReference type="EMBL" id="GGFL01008787">
    <property type="protein sequence ID" value="MBW72965.1"/>
    <property type="molecule type" value="Transcribed_RNA"/>
</dbReference>
<keyword evidence="1" id="KW-0472">Membrane</keyword>
<evidence type="ECO:0000256" key="1">
    <source>
        <dbReference type="SAM" id="Phobius"/>
    </source>
</evidence>
<name>A0A2M4D5Y5_ANODA</name>
<keyword evidence="1" id="KW-0812">Transmembrane</keyword>
<reference evidence="2" key="1">
    <citation type="submission" date="2018-01" db="EMBL/GenBank/DDBJ databases">
        <title>An insight into the sialome of Amazonian anophelines.</title>
        <authorList>
            <person name="Ribeiro J.M."/>
            <person name="Scarpassa V."/>
            <person name="Calvo E."/>
        </authorList>
    </citation>
    <scope>NUCLEOTIDE SEQUENCE</scope>
</reference>
<dbReference type="AlphaFoldDB" id="A0A2M4D5Y5"/>
<protein>
    <submittedName>
        <fullName evidence="2">Uncharacterized protein</fullName>
    </submittedName>
</protein>
<feature type="transmembrane region" description="Helical" evidence="1">
    <location>
        <begin position="21"/>
        <end position="38"/>
    </location>
</feature>
<sequence>MVVEAPDRGVGVAVQPLRVRLFVVVPAVVVVVVAAADVAEDAEVVLPPAVDVEAFQHLAAAVVVVAGAETVVADLTLRSV</sequence>
<evidence type="ECO:0000313" key="2">
    <source>
        <dbReference type="EMBL" id="MBW72965.1"/>
    </source>
</evidence>
<feature type="transmembrane region" description="Helical" evidence="1">
    <location>
        <begin position="58"/>
        <end position="77"/>
    </location>
</feature>
<proteinExistence type="predicted"/>
<keyword evidence="1" id="KW-1133">Transmembrane helix</keyword>
<organism evidence="2">
    <name type="scientific">Anopheles darlingi</name>
    <name type="common">Mosquito</name>
    <dbReference type="NCBI Taxonomy" id="43151"/>
    <lineage>
        <taxon>Eukaryota</taxon>
        <taxon>Metazoa</taxon>
        <taxon>Ecdysozoa</taxon>
        <taxon>Arthropoda</taxon>
        <taxon>Hexapoda</taxon>
        <taxon>Insecta</taxon>
        <taxon>Pterygota</taxon>
        <taxon>Neoptera</taxon>
        <taxon>Endopterygota</taxon>
        <taxon>Diptera</taxon>
        <taxon>Nematocera</taxon>
        <taxon>Culicoidea</taxon>
        <taxon>Culicidae</taxon>
        <taxon>Anophelinae</taxon>
        <taxon>Anopheles</taxon>
    </lineage>
</organism>